<reference evidence="3 4" key="1">
    <citation type="submission" date="2014-04" db="EMBL/GenBank/DDBJ databases">
        <authorList>
            <consortium name="DOE Joint Genome Institute"/>
            <person name="Kuo A."/>
            <person name="Kohler A."/>
            <person name="Jargeat P."/>
            <person name="Nagy L.G."/>
            <person name="Floudas D."/>
            <person name="Copeland A."/>
            <person name="Barry K.W."/>
            <person name="Cichocki N."/>
            <person name="Veneault-Fourrey C."/>
            <person name="LaButti K."/>
            <person name="Lindquist E.A."/>
            <person name="Lipzen A."/>
            <person name="Lundell T."/>
            <person name="Morin E."/>
            <person name="Murat C."/>
            <person name="Sun H."/>
            <person name="Tunlid A."/>
            <person name="Henrissat B."/>
            <person name="Grigoriev I.V."/>
            <person name="Hibbett D.S."/>
            <person name="Martin F."/>
            <person name="Nordberg H.P."/>
            <person name="Cantor M.N."/>
            <person name="Hua S.X."/>
        </authorList>
    </citation>
    <scope>NUCLEOTIDE SEQUENCE [LARGE SCALE GENOMIC DNA]</scope>
    <source>
        <strain evidence="3 4">Ve08.2h10</strain>
    </source>
</reference>
<feature type="domain" description="Retrotransposon gag" evidence="2">
    <location>
        <begin position="16"/>
        <end position="75"/>
    </location>
</feature>
<evidence type="ECO:0000256" key="1">
    <source>
        <dbReference type="SAM" id="MobiDB-lite"/>
    </source>
</evidence>
<dbReference type="STRING" id="930991.A0A0D0DP29"/>
<evidence type="ECO:0000313" key="3">
    <source>
        <dbReference type="EMBL" id="KIK80540.1"/>
    </source>
</evidence>
<dbReference type="InterPro" id="IPR005162">
    <property type="entry name" value="Retrotrans_gag_dom"/>
</dbReference>
<dbReference type="EMBL" id="KN825994">
    <property type="protein sequence ID" value="KIK80540.1"/>
    <property type="molecule type" value="Genomic_DNA"/>
</dbReference>
<dbReference type="AlphaFoldDB" id="A0A0D0DP29"/>
<accession>A0A0D0DP29</accession>
<proteinExistence type="predicted"/>
<dbReference type="InParanoid" id="A0A0D0DP29"/>
<dbReference type="OrthoDB" id="2690850at2759"/>
<gene>
    <name evidence="3" type="ORF">PAXRUDRAFT_15732</name>
</gene>
<dbReference type="Pfam" id="PF03732">
    <property type="entry name" value="Retrotrans_gag"/>
    <property type="match status" value="1"/>
</dbReference>
<sequence length="138" mass="15692">MALEWFEPDLQMGDPTLHPDWMDDYQEFALELQTNFGPDDPIGDAEQQLDHLSMKDGQHINKYIVEFNHLATQDEISQVGKPQTLGELRTLAQTIDSRYWEHKSEVTCQTKMLGTQSLTSKGNSNTTSSKPPNILQTL</sequence>
<feature type="region of interest" description="Disordered" evidence="1">
    <location>
        <begin position="114"/>
        <end position="138"/>
    </location>
</feature>
<name>A0A0D0DP29_9AGAM</name>
<evidence type="ECO:0000259" key="2">
    <source>
        <dbReference type="Pfam" id="PF03732"/>
    </source>
</evidence>
<feature type="compositionally biased region" description="Low complexity" evidence="1">
    <location>
        <begin position="117"/>
        <end position="130"/>
    </location>
</feature>
<keyword evidence="4" id="KW-1185">Reference proteome</keyword>
<evidence type="ECO:0000313" key="4">
    <source>
        <dbReference type="Proteomes" id="UP000054538"/>
    </source>
</evidence>
<dbReference type="HOGENOM" id="CLU_033743_4_2_1"/>
<organism evidence="3 4">
    <name type="scientific">Paxillus rubicundulus Ve08.2h10</name>
    <dbReference type="NCBI Taxonomy" id="930991"/>
    <lineage>
        <taxon>Eukaryota</taxon>
        <taxon>Fungi</taxon>
        <taxon>Dikarya</taxon>
        <taxon>Basidiomycota</taxon>
        <taxon>Agaricomycotina</taxon>
        <taxon>Agaricomycetes</taxon>
        <taxon>Agaricomycetidae</taxon>
        <taxon>Boletales</taxon>
        <taxon>Paxilineae</taxon>
        <taxon>Paxillaceae</taxon>
        <taxon>Paxillus</taxon>
    </lineage>
</organism>
<protein>
    <submittedName>
        <fullName evidence="3">Unplaced genomic scaffold scaffold_1172, whole genome shotgun sequence</fullName>
    </submittedName>
</protein>
<dbReference type="Proteomes" id="UP000054538">
    <property type="component" value="Unassembled WGS sequence"/>
</dbReference>
<reference evidence="4" key="2">
    <citation type="submission" date="2015-01" db="EMBL/GenBank/DDBJ databases">
        <title>Evolutionary Origins and Diversification of the Mycorrhizal Mutualists.</title>
        <authorList>
            <consortium name="DOE Joint Genome Institute"/>
            <consortium name="Mycorrhizal Genomics Consortium"/>
            <person name="Kohler A."/>
            <person name="Kuo A."/>
            <person name="Nagy L.G."/>
            <person name="Floudas D."/>
            <person name="Copeland A."/>
            <person name="Barry K.W."/>
            <person name="Cichocki N."/>
            <person name="Veneault-Fourrey C."/>
            <person name="LaButti K."/>
            <person name="Lindquist E.A."/>
            <person name="Lipzen A."/>
            <person name="Lundell T."/>
            <person name="Morin E."/>
            <person name="Murat C."/>
            <person name="Riley R."/>
            <person name="Ohm R."/>
            <person name="Sun H."/>
            <person name="Tunlid A."/>
            <person name="Henrissat B."/>
            <person name="Grigoriev I.V."/>
            <person name="Hibbett D.S."/>
            <person name="Martin F."/>
        </authorList>
    </citation>
    <scope>NUCLEOTIDE SEQUENCE [LARGE SCALE GENOMIC DNA]</scope>
    <source>
        <strain evidence="4">Ve08.2h10</strain>
    </source>
</reference>